<dbReference type="GO" id="GO:0051607">
    <property type="term" value="P:defense response to virus"/>
    <property type="evidence" value="ECO:0007669"/>
    <property type="project" value="UniProtKB-KW"/>
</dbReference>
<keyword evidence="1" id="KW-0479">Metal-binding</keyword>
<keyword evidence="4" id="KW-0347">Helicase</keyword>
<dbReference type="InterPro" id="IPR041372">
    <property type="entry name" value="Cas3_C"/>
</dbReference>
<dbReference type="InterPro" id="IPR054712">
    <property type="entry name" value="Cas3-like_dom"/>
</dbReference>
<dbReference type="PROSITE" id="PS51643">
    <property type="entry name" value="HD_CAS3"/>
    <property type="match status" value="1"/>
</dbReference>
<gene>
    <name evidence="8" type="ORF">D0C37_15740</name>
</gene>
<dbReference type="AlphaFoldDB" id="A0A385DC14"/>
<dbReference type="Pfam" id="PF22590">
    <property type="entry name" value="Cas3-like_C_2"/>
    <property type="match status" value="1"/>
</dbReference>
<evidence type="ECO:0000256" key="5">
    <source>
        <dbReference type="ARBA" id="ARBA00022840"/>
    </source>
</evidence>
<protein>
    <submittedName>
        <fullName evidence="8">CRISPR-associated endonuclease Cas3</fullName>
    </submittedName>
</protein>
<dbReference type="CDD" id="cd09641">
    <property type="entry name" value="Cas3''_I"/>
    <property type="match status" value="1"/>
</dbReference>
<dbReference type="SUPFAM" id="SSF109604">
    <property type="entry name" value="HD-domain/PDEase-like"/>
    <property type="match status" value="1"/>
</dbReference>
<dbReference type="EMBL" id="CP031742">
    <property type="protein sequence ID" value="AXQ55918.1"/>
    <property type="molecule type" value="Genomic_DNA"/>
</dbReference>
<dbReference type="Gene3D" id="1.10.3210.30">
    <property type="match status" value="1"/>
</dbReference>
<reference evidence="8 9" key="1">
    <citation type="submission" date="2018-08" db="EMBL/GenBank/DDBJ databases">
        <authorList>
            <person name="Ferrada E.E."/>
            <person name="Latorre B.A."/>
        </authorList>
    </citation>
    <scope>NUCLEOTIDE SEQUENCE [LARGE SCALE GENOMIC DNA]</scope>
    <source>
        <strain evidence="8 9">VK-A60T</strain>
    </source>
</reference>
<keyword evidence="3" id="KW-0378">Hydrolase</keyword>
<keyword evidence="5" id="KW-0067">ATP-binding</keyword>
<name>A0A385DC14_9ACTN</name>
<organism evidence="8 9">
    <name type="scientific">Streptomyces koyangensis</name>
    <dbReference type="NCBI Taxonomy" id="188770"/>
    <lineage>
        <taxon>Bacteria</taxon>
        <taxon>Bacillati</taxon>
        <taxon>Actinomycetota</taxon>
        <taxon>Actinomycetes</taxon>
        <taxon>Kitasatosporales</taxon>
        <taxon>Streptomycetaceae</taxon>
        <taxon>Streptomyces</taxon>
        <taxon>Streptomyces aurantiacus group</taxon>
    </lineage>
</organism>
<dbReference type="GO" id="GO:0016787">
    <property type="term" value="F:hydrolase activity"/>
    <property type="evidence" value="ECO:0007669"/>
    <property type="project" value="UniProtKB-KW"/>
</dbReference>
<dbReference type="InterPro" id="IPR038257">
    <property type="entry name" value="CRISPR-assoc_Cas3_HD_sf"/>
</dbReference>
<dbReference type="Proteomes" id="UP000259636">
    <property type="component" value="Chromosome"/>
</dbReference>
<evidence type="ECO:0000256" key="3">
    <source>
        <dbReference type="ARBA" id="ARBA00022801"/>
    </source>
</evidence>
<keyword evidence="6" id="KW-0051">Antiviral defense</keyword>
<evidence type="ECO:0000256" key="2">
    <source>
        <dbReference type="ARBA" id="ARBA00022741"/>
    </source>
</evidence>
<dbReference type="GO" id="GO:0046872">
    <property type="term" value="F:metal ion binding"/>
    <property type="evidence" value="ECO:0007669"/>
    <property type="project" value="UniProtKB-KW"/>
</dbReference>
<dbReference type="GO" id="GO:0005524">
    <property type="term" value="F:ATP binding"/>
    <property type="evidence" value="ECO:0007669"/>
    <property type="project" value="UniProtKB-KW"/>
</dbReference>
<feature type="domain" description="HD Cas3-type" evidence="7">
    <location>
        <begin position="49"/>
        <end position="251"/>
    </location>
</feature>
<dbReference type="GO" id="GO:0004386">
    <property type="term" value="F:helicase activity"/>
    <property type="evidence" value="ECO:0007669"/>
    <property type="project" value="UniProtKB-KW"/>
</dbReference>
<dbReference type="KEGG" id="sky:D0C37_15740"/>
<evidence type="ECO:0000256" key="4">
    <source>
        <dbReference type="ARBA" id="ARBA00022806"/>
    </source>
</evidence>
<evidence type="ECO:0000256" key="1">
    <source>
        <dbReference type="ARBA" id="ARBA00022723"/>
    </source>
</evidence>
<dbReference type="Pfam" id="PF18019">
    <property type="entry name" value="Cas3_HD"/>
    <property type="match status" value="1"/>
</dbReference>
<keyword evidence="2" id="KW-0547">Nucleotide-binding</keyword>
<keyword evidence="8" id="KW-0540">Nuclease</keyword>
<dbReference type="GO" id="GO:0004519">
    <property type="term" value="F:endonuclease activity"/>
    <property type="evidence" value="ECO:0007669"/>
    <property type="project" value="UniProtKB-KW"/>
</dbReference>
<dbReference type="Pfam" id="PF18395">
    <property type="entry name" value="Cas3_C"/>
    <property type="match status" value="1"/>
</dbReference>
<dbReference type="InterPro" id="IPR006483">
    <property type="entry name" value="CRISPR-assoc_Cas3_HD"/>
</dbReference>
<evidence type="ECO:0000313" key="9">
    <source>
        <dbReference type="Proteomes" id="UP000259636"/>
    </source>
</evidence>
<evidence type="ECO:0000256" key="6">
    <source>
        <dbReference type="ARBA" id="ARBA00023118"/>
    </source>
</evidence>
<dbReference type="NCBIfam" id="TIGR01596">
    <property type="entry name" value="cas3_HD"/>
    <property type="match status" value="1"/>
</dbReference>
<accession>A0A385DC14</accession>
<evidence type="ECO:0000313" key="8">
    <source>
        <dbReference type="EMBL" id="AXQ55918.1"/>
    </source>
</evidence>
<keyword evidence="8" id="KW-0255">Endonuclease</keyword>
<proteinExistence type="predicted"/>
<sequence>MSRELRQRAWRREEFRVPETEERGGTPGAPEFRLEAAVDAIIAKTARYAKGTTSHFLTHALDTAAVAERLWCLLVPKAVQREMDEVAGGRGRGLVLFRWICALHDFGKIAPLFQGRFPPDYPEVVRRAGLTCDETFNEKNASYGHERAGAYLINKALKSAGWASWHRNWVWPLIAGHHGDICGANALVPSVAKGPLLRGKDENWQLVRATLLHTVSERVGYPDWRVSPPVKLPRRSTQLALCGVLKLADWLSSDLKGITDPRELDMRVARRRAADVCAEAAPARGWGTSKEEPGDAALEDRYGKRWLGSPLPQAVLGLSRRMPEGGLLIVETPGDAVEAGLLSAEIMAARAQAQGVLVGTPEWSAHHDVYRRVRTWLRKIDPAYEDRAALLHELRALDPDWNAAKYPDSSLRRYVATECPSESDAEGRSASLPVDWFFGHTRALLAPFAVAPTYQVLAAAVRTQYVMIRMAGLLAKVLVLDIADTVLDDRTRVYLLEALRWLGQARVPMVLMAPALSAGQRGRLLSAWLGGAIGDEGYEASEPDAPAAHPRVTAAWLEGTDPRITVRGVDAPPGKRVPVELAEEAPASLAGDRAARREADRRLARHLADRLGPGQSALVVRNSAERAQSLLPALREAMDETDTVVVLHTQLAAGPQAVRARQVLERLAPGTPATGGERFVLVADHLVERSFPVDVDLLVSDAAPVEQLLARSAALRTSGPTPAPLVVTGYADRPTAEPGEKQRAPVFSSESARRYGDRWLVAALALAEEAAAGDGWELPRDAARLVARAHEGPAGLPPAWRERAGAVWESGRQDTASREAEAGQHTLARRGEHHARNLATLSYLSTPHQEWDLAGLIQGSGFPVETLAVIRDDEGYRSLLGVRLPADGSVKDKPDALVEALRCGAVRLPPNLWQAGELLTPLPAWTPEKGAGGARRLCRSRALVLDTSLRTTLGGRRLRYDHELGLLDEGPVAHSPDV</sequence>
<evidence type="ECO:0000259" key="7">
    <source>
        <dbReference type="PROSITE" id="PS51643"/>
    </source>
</evidence>